<keyword evidence="2" id="KW-1185">Reference proteome</keyword>
<dbReference type="Proteomes" id="UP000629420">
    <property type="component" value="Chromosome"/>
</dbReference>
<dbReference type="EMBL" id="CP068439">
    <property type="protein sequence ID" value="QQX76800.1"/>
    <property type="molecule type" value="Genomic_DNA"/>
</dbReference>
<accession>A0ABX7DRN2</accession>
<sequence>MDEMYDNSKRTSFFKKDVSLETALSDLNELIDGIECPIDTNESQSPIILIMGCPRSGSTLLLQWLAASGLFSYPSNLIARFYKNPYLGIRTQQALLEFDPLNQLGFKETKLDFSSSLGKTYGALGPSEYWYYWRTFFKFENDSQILSQNQLAKVDGKKFIDQLLAFEQLTNKPLALKGMLLNWHIPYLYSLNQKFIFINVNRDPLLNAQSLLMAREKFFGDRNKWYSFKPSEYKELKDESPITQVVGQVIYTRKAVSEGLSQIPMENIINIEYTDFCSNPKKFLDALVYKFNKLGGNIESKNVDQDLLKPFDERKDIKLSDSEVKFLREELIRLSNN</sequence>
<organism evidence="1 2">
    <name type="scientific">Aequorivita iocasae</name>
    <dbReference type="NCBI Taxonomy" id="2803865"/>
    <lineage>
        <taxon>Bacteria</taxon>
        <taxon>Pseudomonadati</taxon>
        <taxon>Bacteroidota</taxon>
        <taxon>Flavobacteriia</taxon>
        <taxon>Flavobacteriales</taxon>
        <taxon>Flavobacteriaceae</taxon>
        <taxon>Aequorivita</taxon>
    </lineage>
</organism>
<name>A0ABX7DRN2_9FLAO</name>
<reference evidence="1 2" key="1">
    <citation type="submission" date="2021-01" db="EMBL/GenBank/DDBJ databases">
        <title>Aequorivita sp. strain KX20305, a bacterium isolated from the sediment collected at a cold seep field in South China Sea.</title>
        <authorList>
            <person name="Zhang H."/>
            <person name="Li C."/>
        </authorList>
    </citation>
    <scope>NUCLEOTIDE SEQUENCE [LARGE SCALE GENOMIC DNA]</scope>
    <source>
        <strain evidence="1 2">KX20305</strain>
    </source>
</reference>
<dbReference type="InterPro" id="IPR027417">
    <property type="entry name" value="P-loop_NTPase"/>
</dbReference>
<dbReference type="Gene3D" id="3.40.50.300">
    <property type="entry name" value="P-loop containing nucleotide triphosphate hydrolases"/>
    <property type="match status" value="1"/>
</dbReference>
<dbReference type="SUPFAM" id="SSF52540">
    <property type="entry name" value="P-loop containing nucleoside triphosphate hydrolases"/>
    <property type="match status" value="1"/>
</dbReference>
<dbReference type="Pfam" id="PF13469">
    <property type="entry name" value="Sulfotransfer_3"/>
    <property type="match status" value="1"/>
</dbReference>
<evidence type="ECO:0000313" key="1">
    <source>
        <dbReference type="EMBL" id="QQX76800.1"/>
    </source>
</evidence>
<evidence type="ECO:0000313" key="2">
    <source>
        <dbReference type="Proteomes" id="UP000629420"/>
    </source>
</evidence>
<dbReference type="RefSeq" id="WP_202336670.1">
    <property type="nucleotide sequence ID" value="NZ_CP068439.1"/>
</dbReference>
<protein>
    <submittedName>
        <fullName evidence="1">Sulfotransferase</fullName>
    </submittedName>
</protein>
<proteinExistence type="predicted"/>
<gene>
    <name evidence="1" type="ORF">JK629_00565</name>
</gene>